<evidence type="ECO:0000259" key="2">
    <source>
        <dbReference type="PROSITE" id="PS50053"/>
    </source>
</evidence>
<gene>
    <name evidence="3" type="ORF">OIU85_016021</name>
</gene>
<feature type="region of interest" description="Disordered" evidence="1">
    <location>
        <begin position="564"/>
        <end position="583"/>
    </location>
</feature>
<sequence>MGSNVADKIPKAGEVEGSETNIEIKIKTLDSQTYTLRVDKQMPVPALKEQIASVTGVLSEQQRLICRGKVLKDDQLLSAYHVEDGHTLHMVVRQPIPQSSEGLSNHPGNDPASGSSRHTGQVAPSVVIETFSVPDQGDGVPPEISRIVSAVLGSFGFSNIEGGSEGVDVVRERGMPRTSAAGGTTGTSQLQSEQTGTRGLSNRAQNIFGLPTAVSLGSMNPPVIPDSLTTLSQYLSHIRREFDALGRGRENNAQADAALRTEQIDSNSMSLSGTGQERLPTPASLAEVIRSSRQLLTEQVAECLLQLSIQLENQADITDSALRHTTQSSALRTGVQLHNLGALLLELGRTIMTLRLGQAPSEAVVNAGPAIFINQSGPNPLMVQPLPFQPGTGFGAMPVGSVQPGSGLANSIGTGTGILPRRIDIQIRRGSSTATPNNNREDRGQTQQTAGLRNPPTISGGENPSNQTTSRVSEGSSFSGEAVRVVPLRTMVAAVPGTFGRLPSDSSGNSIGLYYPVLGRFQHVASGHGSGGQGSQASDEHHTARVQTDQPPTLEPALQQQNIEHRTRDVSLPPNSRQEPSISRSISINILSASGSQNNQDSERPIPNSIMQLLRTILPGDIHMEDASSQLRAASSVPEPSTATAEAEAEPRATDEGVFLSNMLREIMPLISQSGGAEPNAIPPEEASGSGHQRPQDSLTNAENSGVGTSRSYSDTEPSPPNSKRQKTE</sequence>
<evidence type="ECO:0000313" key="4">
    <source>
        <dbReference type="Proteomes" id="UP001151529"/>
    </source>
</evidence>
<dbReference type="GO" id="GO:0036503">
    <property type="term" value="P:ERAD pathway"/>
    <property type="evidence" value="ECO:0007669"/>
    <property type="project" value="TreeGrafter"/>
</dbReference>
<dbReference type="PANTHER" id="PTHR15204">
    <property type="entry name" value="LARGE PROLINE-RICH PROTEIN BAG6"/>
    <property type="match status" value="1"/>
</dbReference>
<organism evidence="3 4">
    <name type="scientific">Salix viminalis</name>
    <name type="common">Common osier</name>
    <name type="synonym">Basket willow</name>
    <dbReference type="NCBI Taxonomy" id="40686"/>
    <lineage>
        <taxon>Eukaryota</taxon>
        <taxon>Viridiplantae</taxon>
        <taxon>Streptophyta</taxon>
        <taxon>Embryophyta</taxon>
        <taxon>Tracheophyta</taxon>
        <taxon>Spermatophyta</taxon>
        <taxon>Magnoliopsida</taxon>
        <taxon>eudicotyledons</taxon>
        <taxon>Gunneridae</taxon>
        <taxon>Pentapetalae</taxon>
        <taxon>rosids</taxon>
        <taxon>fabids</taxon>
        <taxon>Malpighiales</taxon>
        <taxon>Salicaceae</taxon>
        <taxon>Saliceae</taxon>
        <taxon>Salix</taxon>
    </lineage>
</organism>
<dbReference type="FunFam" id="3.10.20.90:FF:000154">
    <property type="entry name" value="Large proline-rich protein BAG6"/>
    <property type="match status" value="1"/>
</dbReference>
<dbReference type="CDD" id="cd17039">
    <property type="entry name" value="Ubl_ubiquitin_like"/>
    <property type="match status" value="1"/>
</dbReference>
<feature type="region of interest" description="Disordered" evidence="1">
    <location>
        <begin position="629"/>
        <end position="655"/>
    </location>
</feature>
<dbReference type="SUPFAM" id="SSF54236">
    <property type="entry name" value="Ubiquitin-like"/>
    <property type="match status" value="1"/>
</dbReference>
<feature type="region of interest" description="Disordered" evidence="1">
    <location>
        <begin position="98"/>
        <end position="121"/>
    </location>
</feature>
<dbReference type="SMART" id="SM00213">
    <property type="entry name" value="UBQ"/>
    <property type="match status" value="1"/>
</dbReference>
<feature type="compositionally biased region" description="Polar residues" evidence="1">
    <location>
        <begin position="445"/>
        <end position="479"/>
    </location>
</feature>
<name>A0A9Q0V4Y2_SALVM</name>
<dbReference type="PROSITE" id="PS50053">
    <property type="entry name" value="UBIQUITIN_2"/>
    <property type="match status" value="1"/>
</dbReference>
<accession>A0A9Q0V4Y2</accession>
<comment type="caution">
    <text evidence="3">The sequence shown here is derived from an EMBL/GenBank/DDBJ whole genome shotgun (WGS) entry which is preliminary data.</text>
</comment>
<evidence type="ECO:0000256" key="1">
    <source>
        <dbReference type="SAM" id="MobiDB-lite"/>
    </source>
</evidence>
<dbReference type="Proteomes" id="UP001151529">
    <property type="component" value="Chromosome 6"/>
</dbReference>
<keyword evidence="4" id="KW-1185">Reference proteome</keyword>
<dbReference type="Gene3D" id="3.10.20.90">
    <property type="entry name" value="Phosphatidylinositol 3-kinase Catalytic Subunit, Chain A, domain 1"/>
    <property type="match status" value="1"/>
</dbReference>
<feature type="compositionally biased region" description="Low complexity" evidence="1">
    <location>
        <begin position="178"/>
        <end position="195"/>
    </location>
</feature>
<dbReference type="AlphaFoldDB" id="A0A9Q0V4Y2"/>
<dbReference type="PANTHER" id="PTHR15204:SF0">
    <property type="entry name" value="LARGE PROLINE-RICH PROTEIN BAG6"/>
    <property type="match status" value="1"/>
</dbReference>
<dbReference type="GO" id="GO:0071818">
    <property type="term" value="C:BAT3 complex"/>
    <property type="evidence" value="ECO:0007669"/>
    <property type="project" value="TreeGrafter"/>
</dbReference>
<dbReference type="PRINTS" id="PR00348">
    <property type="entry name" value="UBIQUITIN"/>
</dbReference>
<dbReference type="Pfam" id="PF00240">
    <property type="entry name" value="ubiquitin"/>
    <property type="match status" value="1"/>
</dbReference>
<dbReference type="InterPro" id="IPR019956">
    <property type="entry name" value="Ubiquitin_dom"/>
</dbReference>
<feature type="region of interest" description="Disordered" evidence="1">
    <location>
        <begin position="525"/>
        <end position="553"/>
    </location>
</feature>
<feature type="region of interest" description="Disordered" evidence="1">
    <location>
        <begin position="429"/>
        <end position="480"/>
    </location>
</feature>
<dbReference type="EMBL" id="JAPFFL010000002">
    <property type="protein sequence ID" value="KAJ6741892.1"/>
    <property type="molecule type" value="Genomic_DNA"/>
</dbReference>
<reference evidence="3" key="2">
    <citation type="journal article" date="2023" name="Int. J. Mol. Sci.">
        <title>De Novo Assembly and Annotation of 11 Diverse Shrub Willow (Salix) Genomes Reveals Novel Gene Organization in Sex-Linked Regions.</title>
        <authorList>
            <person name="Hyden B."/>
            <person name="Feng K."/>
            <person name="Yates T.B."/>
            <person name="Jawdy S."/>
            <person name="Cereghino C."/>
            <person name="Smart L.B."/>
            <person name="Muchero W."/>
        </authorList>
    </citation>
    <scope>NUCLEOTIDE SEQUENCE [LARGE SCALE GENOMIC DNA]</scope>
    <source>
        <tissue evidence="3">Shoot tip</tissue>
    </source>
</reference>
<evidence type="ECO:0000313" key="3">
    <source>
        <dbReference type="EMBL" id="KAJ6741892.1"/>
    </source>
</evidence>
<feature type="domain" description="Ubiquitin-like" evidence="2">
    <location>
        <begin position="22"/>
        <end position="95"/>
    </location>
</feature>
<feature type="region of interest" description="Disordered" evidence="1">
    <location>
        <begin position="673"/>
        <end position="729"/>
    </location>
</feature>
<dbReference type="InterPro" id="IPR000626">
    <property type="entry name" value="Ubiquitin-like_dom"/>
</dbReference>
<protein>
    <submittedName>
        <fullName evidence="3">SCYTHE PROTEIN UBIQUITIN-LIKE DOMAIN PROTEIN</fullName>
    </submittedName>
</protein>
<dbReference type="InterPro" id="IPR029071">
    <property type="entry name" value="Ubiquitin-like_domsf"/>
</dbReference>
<feature type="compositionally biased region" description="Polar residues" evidence="1">
    <location>
        <begin position="98"/>
        <end position="119"/>
    </location>
</feature>
<dbReference type="GO" id="GO:0051787">
    <property type="term" value="F:misfolded protein binding"/>
    <property type="evidence" value="ECO:0007669"/>
    <property type="project" value="TreeGrafter"/>
</dbReference>
<feature type="compositionally biased region" description="Polar residues" evidence="1">
    <location>
        <begin position="690"/>
        <end position="717"/>
    </location>
</feature>
<feature type="region of interest" description="Disordered" evidence="1">
    <location>
        <begin position="176"/>
        <end position="195"/>
    </location>
</feature>
<dbReference type="GO" id="GO:0031593">
    <property type="term" value="F:polyubiquitin modification-dependent protein binding"/>
    <property type="evidence" value="ECO:0007669"/>
    <property type="project" value="TreeGrafter"/>
</dbReference>
<feature type="compositionally biased region" description="Polar residues" evidence="1">
    <location>
        <begin position="429"/>
        <end position="438"/>
    </location>
</feature>
<reference evidence="3" key="1">
    <citation type="submission" date="2022-11" db="EMBL/GenBank/DDBJ databases">
        <authorList>
            <person name="Hyden B.L."/>
            <person name="Feng K."/>
            <person name="Yates T."/>
            <person name="Jawdy S."/>
            <person name="Smart L.B."/>
            <person name="Muchero W."/>
        </authorList>
    </citation>
    <scope>NUCLEOTIDE SEQUENCE</scope>
    <source>
        <tissue evidence="3">Shoot tip</tissue>
    </source>
</reference>
<proteinExistence type="predicted"/>
<dbReference type="OrthoDB" id="267397at2759"/>